<name>A0A851GHD2_9BACT</name>
<sequence>MMTSHTQQQSICVTDIRDYPKHPPCFYLFLHPKHHNMKTIINTITGLSIALTASTHAASLIIGGSAPTEDVVFSQTSHNNNSGSSVTTSTGQTFATTTAFDLSAISVLKGSTQNGYVVGDQVRLQIFTVTDGATVATNWKTGSGTSDPVASAGITPIFDSAFDITTSGTANIAEGTLLTFDIGNLSLSANTDYGFVFTFIDAAGGPNNMNFKQNTLSNDFANGMKISSSATNNTTSVNQDLAFYVVSAVPEPSSTTLLGLGGLALILRRRK</sequence>
<reference evidence="2 3" key="1">
    <citation type="submission" date="2020-07" db="EMBL/GenBank/DDBJ databases">
        <title>Roseicoccus Jingziensis gen. nov., sp. nov., isolated from coastal seawater.</title>
        <authorList>
            <person name="Feng X."/>
        </authorList>
    </citation>
    <scope>NUCLEOTIDE SEQUENCE [LARGE SCALE GENOMIC DNA]</scope>
    <source>
        <strain evidence="2 3">N1E253</strain>
    </source>
</reference>
<accession>A0A851GHD2</accession>
<dbReference type="Proteomes" id="UP000557872">
    <property type="component" value="Unassembled WGS sequence"/>
</dbReference>
<evidence type="ECO:0000313" key="2">
    <source>
        <dbReference type="EMBL" id="NWK54537.1"/>
    </source>
</evidence>
<organism evidence="2 3">
    <name type="scientific">Oceaniferula marina</name>
    <dbReference type="NCBI Taxonomy" id="2748318"/>
    <lineage>
        <taxon>Bacteria</taxon>
        <taxon>Pseudomonadati</taxon>
        <taxon>Verrucomicrobiota</taxon>
        <taxon>Verrucomicrobiia</taxon>
        <taxon>Verrucomicrobiales</taxon>
        <taxon>Verrucomicrobiaceae</taxon>
        <taxon>Oceaniferula</taxon>
    </lineage>
</organism>
<dbReference type="InterPro" id="IPR013424">
    <property type="entry name" value="Ice-binding_C"/>
</dbReference>
<gene>
    <name evidence="2" type="ORF">HW115_02870</name>
</gene>
<evidence type="ECO:0000313" key="3">
    <source>
        <dbReference type="Proteomes" id="UP000557872"/>
    </source>
</evidence>
<proteinExistence type="predicted"/>
<evidence type="ECO:0000259" key="1">
    <source>
        <dbReference type="Pfam" id="PF07589"/>
    </source>
</evidence>
<dbReference type="RefSeq" id="WP_178931058.1">
    <property type="nucleotide sequence ID" value="NZ_JACBAZ010000001.1"/>
</dbReference>
<dbReference type="NCBIfam" id="TIGR02595">
    <property type="entry name" value="PEP_CTERM"/>
    <property type="match status" value="1"/>
</dbReference>
<dbReference type="Pfam" id="PF07589">
    <property type="entry name" value="PEP-CTERM"/>
    <property type="match status" value="1"/>
</dbReference>
<keyword evidence="3" id="KW-1185">Reference proteome</keyword>
<protein>
    <submittedName>
        <fullName evidence="2">PEP-CTERM sorting domain-containing protein</fullName>
    </submittedName>
</protein>
<dbReference type="AlphaFoldDB" id="A0A851GHD2"/>
<comment type="caution">
    <text evidence="2">The sequence shown here is derived from an EMBL/GenBank/DDBJ whole genome shotgun (WGS) entry which is preliminary data.</text>
</comment>
<dbReference type="EMBL" id="JACBAZ010000001">
    <property type="protein sequence ID" value="NWK54537.1"/>
    <property type="molecule type" value="Genomic_DNA"/>
</dbReference>
<feature type="domain" description="Ice-binding protein C-terminal" evidence="1">
    <location>
        <begin position="248"/>
        <end position="270"/>
    </location>
</feature>